<comment type="caution">
    <text evidence="12">The sequence shown here is derived from an EMBL/GenBank/DDBJ whole genome shotgun (WGS) entry which is preliminary data.</text>
</comment>
<comment type="similarity">
    <text evidence="10">Belongs to the DNA photolyase family.</text>
</comment>
<dbReference type="GO" id="GO:0003677">
    <property type="term" value="F:DNA binding"/>
    <property type="evidence" value="ECO:0007669"/>
    <property type="project" value="TreeGrafter"/>
</dbReference>
<feature type="binding site" evidence="8">
    <location>
        <begin position="274"/>
        <end position="281"/>
    </location>
    <ligand>
        <name>FAD</name>
        <dbReference type="ChEBI" id="CHEBI:57692"/>
    </ligand>
</feature>
<evidence type="ECO:0000313" key="13">
    <source>
        <dbReference type="Proteomes" id="UP000186112"/>
    </source>
</evidence>
<dbReference type="InterPro" id="IPR002081">
    <property type="entry name" value="Cryptochrome/DNA_photolyase_1"/>
</dbReference>
<organism evidence="12 13">
    <name type="scientific">Tissierella creatinophila DSM 6911</name>
    <dbReference type="NCBI Taxonomy" id="1123403"/>
    <lineage>
        <taxon>Bacteria</taxon>
        <taxon>Bacillati</taxon>
        <taxon>Bacillota</taxon>
        <taxon>Tissierellia</taxon>
        <taxon>Tissierellales</taxon>
        <taxon>Tissierellaceae</taxon>
        <taxon>Tissierella</taxon>
    </lineage>
</organism>
<dbReference type="SUPFAM" id="SSF48173">
    <property type="entry name" value="Cryptochrome/photolyase FAD-binding domain"/>
    <property type="match status" value="1"/>
</dbReference>
<dbReference type="EC" id="4.1.99.3" evidence="2"/>
<evidence type="ECO:0000256" key="9">
    <source>
        <dbReference type="PIRSR" id="PIRSR602081-2"/>
    </source>
</evidence>
<feature type="site" description="Electron transfer via tryptophanyl radical" evidence="9">
    <location>
        <position position="381"/>
    </location>
</feature>
<dbReference type="PANTHER" id="PTHR11455:SF9">
    <property type="entry name" value="CRYPTOCHROME CIRCADIAN CLOCK 5 ISOFORM X1"/>
    <property type="match status" value="1"/>
</dbReference>
<evidence type="ECO:0000256" key="7">
    <source>
        <dbReference type="ARBA" id="ARBA00033999"/>
    </source>
</evidence>
<dbReference type="AlphaFoldDB" id="A0A1U7M3Q5"/>
<dbReference type="PROSITE" id="PS00394">
    <property type="entry name" value="DNA_PHOTOLYASES_1_1"/>
    <property type="match status" value="1"/>
</dbReference>
<comment type="cofactor">
    <cofactor evidence="1">
        <name>(6R)-5,10-methylene-5,6,7,8-tetrahydrofolate</name>
        <dbReference type="ChEBI" id="CHEBI:15636"/>
    </cofactor>
</comment>
<feature type="site" description="Electron transfer via tryptophanyl radical" evidence="9">
    <location>
        <position position="305"/>
    </location>
</feature>
<comment type="cofactor">
    <cofactor evidence="8">
        <name>FAD</name>
        <dbReference type="ChEBI" id="CHEBI:57692"/>
    </cofactor>
    <text evidence="8">Binds 1 FAD per subunit.</text>
</comment>
<protein>
    <recommendedName>
        <fullName evidence="3">Deoxyribodipyrimidine photo-lyase</fullName>
        <ecNumber evidence="2">4.1.99.3</ecNumber>
    </recommendedName>
</protein>
<dbReference type="GO" id="GO:0003904">
    <property type="term" value="F:deoxyribodipyrimidine photo-lyase activity"/>
    <property type="evidence" value="ECO:0007669"/>
    <property type="project" value="UniProtKB-EC"/>
</dbReference>
<dbReference type="GO" id="GO:0000719">
    <property type="term" value="P:photoreactive repair"/>
    <property type="evidence" value="ECO:0007669"/>
    <property type="project" value="UniProtKB-ARBA"/>
</dbReference>
<dbReference type="InterPro" id="IPR018394">
    <property type="entry name" value="DNA_photolyase_1_CS_C"/>
</dbReference>
<keyword evidence="12" id="KW-0456">Lyase</keyword>
<dbReference type="GO" id="GO:0071949">
    <property type="term" value="F:FAD binding"/>
    <property type="evidence" value="ECO:0007669"/>
    <property type="project" value="TreeGrafter"/>
</dbReference>
<dbReference type="InterPro" id="IPR006050">
    <property type="entry name" value="DNA_photolyase_N"/>
</dbReference>
<dbReference type="Proteomes" id="UP000186112">
    <property type="component" value="Unassembled WGS sequence"/>
</dbReference>
<dbReference type="Gene3D" id="3.40.50.620">
    <property type="entry name" value="HUPs"/>
    <property type="match status" value="1"/>
</dbReference>
<dbReference type="InterPro" id="IPR014729">
    <property type="entry name" value="Rossmann-like_a/b/a_fold"/>
</dbReference>
<dbReference type="GO" id="GO:0016539">
    <property type="term" value="P:intein-mediated protein splicing"/>
    <property type="evidence" value="ECO:0007669"/>
    <property type="project" value="InterPro"/>
</dbReference>
<evidence type="ECO:0000256" key="1">
    <source>
        <dbReference type="ARBA" id="ARBA00001932"/>
    </source>
</evidence>
<dbReference type="SUPFAM" id="SSF52425">
    <property type="entry name" value="Cryptochrome/photolyase, N-terminal domain"/>
    <property type="match status" value="1"/>
</dbReference>
<dbReference type="EMBL" id="LTDM01000053">
    <property type="protein sequence ID" value="OLS01915.1"/>
    <property type="molecule type" value="Genomic_DNA"/>
</dbReference>
<dbReference type="PROSITE" id="PS00691">
    <property type="entry name" value="DNA_PHOTOLYASES_1_2"/>
    <property type="match status" value="1"/>
</dbReference>
<keyword evidence="4 8" id="KW-0285">Flavoprotein</keyword>
<feature type="binding site" evidence="8">
    <location>
        <begin position="238"/>
        <end position="242"/>
    </location>
    <ligand>
        <name>FAD</name>
        <dbReference type="ChEBI" id="CHEBI:57692"/>
    </ligand>
</feature>
<keyword evidence="5 8" id="KW-0274">FAD</keyword>
<dbReference type="PANTHER" id="PTHR11455">
    <property type="entry name" value="CRYPTOCHROME"/>
    <property type="match status" value="1"/>
</dbReference>
<dbReference type="OrthoDB" id="9772484at2"/>
<dbReference type="Pfam" id="PF03441">
    <property type="entry name" value="FAD_binding_7"/>
    <property type="match status" value="1"/>
</dbReference>
<comment type="catalytic activity">
    <reaction evidence="7">
        <text>cyclobutadipyrimidine (in DNA) = 2 pyrimidine residues (in DNA).</text>
        <dbReference type="EC" id="4.1.99.3"/>
    </reaction>
</comment>
<evidence type="ECO:0000313" key="12">
    <source>
        <dbReference type="EMBL" id="OLS01915.1"/>
    </source>
</evidence>
<dbReference type="Gene3D" id="1.25.40.80">
    <property type="match status" value="1"/>
</dbReference>
<evidence type="ECO:0000256" key="5">
    <source>
        <dbReference type="ARBA" id="ARBA00022827"/>
    </source>
</evidence>
<keyword evidence="6 10" id="KW-0157">Chromophore</keyword>
<feature type="binding site" evidence="8">
    <location>
        <begin position="371"/>
        <end position="373"/>
    </location>
    <ligand>
        <name>FAD</name>
        <dbReference type="ChEBI" id="CHEBI:57692"/>
    </ligand>
</feature>
<evidence type="ECO:0000256" key="6">
    <source>
        <dbReference type="ARBA" id="ARBA00022991"/>
    </source>
</evidence>
<dbReference type="Gene3D" id="1.10.579.10">
    <property type="entry name" value="DNA Cyclobutane Dipyrimidine Photolyase, subunit A, domain 3"/>
    <property type="match status" value="1"/>
</dbReference>
<feature type="binding site" evidence="8">
    <location>
        <position position="226"/>
    </location>
    <ligand>
        <name>FAD</name>
        <dbReference type="ChEBI" id="CHEBI:57692"/>
    </ligand>
</feature>
<dbReference type="PROSITE" id="PS50817">
    <property type="entry name" value="INTEIN_N_TER"/>
    <property type="match status" value="1"/>
</dbReference>
<dbReference type="Pfam" id="PF00875">
    <property type="entry name" value="DNA_photolyase"/>
    <property type="match status" value="1"/>
</dbReference>
<dbReference type="InterPro" id="IPR036155">
    <property type="entry name" value="Crypto/Photolyase_N_sf"/>
</dbReference>
<accession>A0A1U7M3Q5</accession>
<evidence type="ECO:0000256" key="2">
    <source>
        <dbReference type="ARBA" id="ARBA00013149"/>
    </source>
</evidence>
<dbReference type="InterPro" id="IPR036134">
    <property type="entry name" value="Crypto/Photolyase_FAD-like_sf"/>
</dbReference>
<proteinExistence type="inferred from homology"/>
<dbReference type="PROSITE" id="PS51645">
    <property type="entry name" value="PHR_CRY_ALPHA_BETA"/>
    <property type="match status" value="1"/>
</dbReference>
<feature type="domain" description="Photolyase/cryptochrome alpha/beta" evidence="11">
    <location>
        <begin position="2"/>
        <end position="132"/>
    </location>
</feature>
<evidence type="ECO:0000256" key="3">
    <source>
        <dbReference type="ARBA" id="ARBA00014046"/>
    </source>
</evidence>
<gene>
    <name evidence="12" type="primary">phrB</name>
    <name evidence="12" type="ORF">TICRE_20570</name>
</gene>
<dbReference type="RefSeq" id="WP_075727735.1">
    <property type="nucleotide sequence ID" value="NZ_LTDM01000053.1"/>
</dbReference>
<keyword evidence="13" id="KW-1185">Reference proteome</keyword>
<feature type="binding site" evidence="8">
    <location>
        <position position="271"/>
    </location>
    <ligand>
        <name>FAD</name>
        <dbReference type="ChEBI" id="CHEBI:57692"/>
    </ligand>
</feature>
<reference evidence="12 13" key="1">
    <citation type="submission" date="2016-02" db="EMBL/GenBank/DDBJ databases">
        <title>Genome sequence of Tissierella creatinophila DSM 6911.</title>
        <authorList>
            <person name="Poehlein A."/>
            <person name="Daniel R."/>
        </authorList>
    </citation>
    <scope>NUCLEOTIDE SEQUENCE [LARGE SCALE GENOMIC DNA]</scope>
    <source>
        <strain evidence="12 13">DSM 6911</strain>
    </source>
</reference>
<evidence type="ECO:0000256" key="4">
    <source>
        <dbReference type="ARBA" id="ARBA00022630"/>
    </source>
</evidence>
<dbReference type="InterPro" id="IPR006141">
    <property type="entry name" value="Intein_N"/>
</dbReference>
<evidence type="ECO:0000256" key="10">
    <source>
        <dbReference type="RuleBase" id="RU004182"/>
    </source>
</evidence>
<sequence>MQISIVWIRNDLRFHDNTALVQAINDAQENDRLVFAFYLDPKQFKIGSNSHDYFFSSLNSFYKNCLEKGINIYFLYGDILNCFDELLNNFKNIKKIYFNVDEYGYGEMRDKKVTNFLKERDIEVLSYHDHYLHSAKDIRKNDNSHYKIFTPYYNKWREGFKEEELEVDYDKLMKIIFNDFKDNDALGKDKFYELIDNIKRDFSLFTGEEKARKVLKDFLNLKLSKYDNNRDYPSIDGTSRLSCFLSTGQISIREVYNNIIKMPPSNGKEVFLKELAWRDFYNMIYHFYPNQHNEEIIEKYRNISWSYDEENFKKWKEGHTGFPIVDAAMRQLKEEGWMHNRLRMIVASFLVKDLLIDWRMGEKYFSEMLIDYDSASNIGGWQWASSVGLDAAPYFRVFNPTTQSQKFDPEGQFIKKYVKELISIPNTYIHEPYRYIKQLNNQYGIEIERLYPKPIVDHKMQRLRAIEMFNI</sequence>
<dbReference type="FunFam" id="1.10.579.10:FF:000003">
    <property type="entry name" value="Deoxyribodipyrimidine photo-lyase"/>
    <property type="match status" value="1"/>
</dbReference>
<feature type="site" description="Electron transfer via tryptophanyl radical" evidence="9">
    <location>
        <position position="358"/>
    </location>
</feature>
<dbReference type="PRINTS" id="PR00147">
    <property type="entry name" value="DNAPHOTLYASE"/>
</dbReference>
<evidence type="ECO:0000259" key="11">
    <source>
        <dbReference type="PROSITE" id="PS51645"/>
    </source>
</evidence>
<name>A0A1U7M3Q5_TISCR</name>
<evidence type="ECO:0000256" key="8">
    <source>
        <dbReference type="PIRSR" id="PIRSR602081-1"/>
    </source>
</evidence>
<dbReference type="GO" id="GO:0009416">
    <property type="term" value="P:response to light stimulus"/>
    <property type="evidence" value="ECO:0007669"/>
    <property type="project" value="TreeGrafter"/>
</dbReference>
<dbReference type="InterPro" id="IPR005101">
    <property type="entry name" value="Cryptochr/Photolyase_FAD-bd"/>
</dbReference>